<reference evidence="2" key="1">
    <citation type="journal article" date="2019" name="Int. J. Syst. Evol. Microbiol.">
        <title>The Global Catalogue of Microorganisms (GCM) 10K type strain sequencing project: providing services to taxonomists for standard genome sequencing and annotation.</title>
        <authorList>
            <consortium name="The Broad Institute Genomics Platform"/>
            <consortium name="The Broad Institute Genome Sequencing Center for Infectious Disease"/>
            <person name="Wu L."/>
            <person name="Ma J."/>
        </authorList>
    </citation>
    <scope>NUCLEOTIDE SEQUENCE [LARGE SCALE GENOMIC DNA]</scope>
    <source>
        <strain evidence="2">NBRC 102030</strain>
    </source>
</reference>
<comment type="caution">
    <text evidence="1">The sequence shown here is derived from an EMBL/GenBank/DDBJ whole genome shotgun (WGS) entry which is preliminary data.</text>
</comment>
<proteinExistence type="predicted"/>
<name>A0ABQ6J0X1_9GAMM</name>
<gene>
    <name evidence="1" type="ORF">GCM10025855_08920</name>
</gene>
<dbReference type="Proteomes" id="UP001157046">
    <property type="component" value="Unassembled WGS sequence"/>
</dbReference>
<sequence>MQQMTNILLSKTGNAAANSAKISSRESNNEDFLSTLSSVTANSNAVLSSKKISVNLDESSQVTSKDKSADEDKLTDSDDVSLIFAQIGMANDMKKTAAEGDLLPLAFLNTEGEAAIIDVETVISDDQNINESLALSADPSLISPLGTNALADTQNISDVIDDSMTLSNEDAKNQSVATNISSAIDKSQDNLINQVTIAKPMANDSALTGLKSANSTTSANTFEFDTLGSPVASEVSKTETGAKNLLMRI</sequence>
<dbReference type="RefSeq" id="WP_284306366.1">
    <property type="nucleotide sequence ID" value="NZ_BSUY01000001.1"/>
</dbReference>
<protein>
    <recommendedName>
        <fullName evidence="3">Flagellar hook-length control protein FliK</fullName>
    </recommendedName>
</protein>
<accession>A0ABQ6J0X1</accession>
<organism evidence="1 2">
    <name type="scientific">Shewanella glacialipiscicola</name>
    <dbReference type="NCBI Taxonomy" id="614069"/>
    <lineage>
        <taxon>Bacteria</taxon>
        <taxon>Pseudomonadati</taxon>
        <taxon>Pseudomonadota</taxon>
        <taxon>Gammaproteobacteria</taxon>
        <taxon>Alteromonadales</taxon>
        <taxon>Shewanellaceae</taxon>
        <taxon>Shewanella</taxon>
    </lineage>
</organism>
<evidence type="ECO:0008006" key="3">
    <source>
        <dbReference type="Google" id="ProtNLM"/>
    </source>
</evidence>
<evidence type="ECO:0000313" key="1">
    <source>
        <dbReference type="EMBL" id="GMA81359.1"/>
    </source>
</evidence>
<evidence type="ECO:0000313" key="2">
    <source>
        <dbReference type="Proteomes" id="UP001157046"/>
    </source>
</evidence>
<dbReference type="EMBL" id="BSUY01000001">
    <property type="protein sequence ID" value="GMA81359.1"/>
    <property type="molecule type" value="Genomic_DNA"/>
</dbReference>
<keyword evidence="2" id="KW-1185">Reference proteome</keyword>